<accession>A0A4R3PZX7</accession>
<proteinExistence type="predicted"/>
<dbReference type="Proteomes" id="UP000294576">
    <property type="component" value="Unassembled WGS sequence"/>
</dbReference>
<sequence length="138" mass="15314">MAVIRIASRDHVPSSLAWPDASFGEIVPYSAEWLGKPEVLGRAELRWRLWERLSGALQEDDADEIHEADLFQKALNVPIGKLAEVLLQLLPSSERDPLFINDIAPRLGALIEMPGRGGALARTRLAAELSFMFDRAPD</sequence>
<organism evidence="1 2">
    <name type="scientific">Rhizobium sullae</name>
    <name type="common">Rhizobium hedysari</name>
    <dbReference type="NCBI Taxonomy" id="50338"/>
    <lineage>
        <taxon>Bacteria</taxon>
        <taxon>Pseudomonadati</taxon>
        <taxon>Pseudomonadota</taxon>
        <taxon>Alphaproteobacteria</taxon>
        <taxon>Hyphomicrobiales</taxon>
        <taxon>Rhizobiaceae</taxon>
        <taxon>Rhizobium/Agrobacterium group</taxon>
        <taxon>Rhizobium</taxon>
    </lineage>
</organism>
<reference evidence="1 2" key="1">
    <citation type="submission" date="2019-03" db="EMBL/GenBank/DDBJ databases">
        <title>Genomic Encyclopedia of Type Strains, Phase IV (KMG-V): Genome sequencing to study the core and pangenomes of soil and plant-associated prokaryotes.</title>
        <authorList>
            <person name="Whitman W."/>
        </authorList>
    </citation>
    <scope>NUCLEOTIDE SEQUENCE [LARGE SCALE GENOMIC DNA]</scope>
    <source>
        <strain evidence="1 2">Hc14</strain>
    </source>
</reference>
<dbReference type="EMBL" id="SMBH01000010">
    <property type="protein sequence ID" value="TCU14141.1"/>
    <property type="molecule type" value="Genomic_DNA"/>
</dbReference>
<gene>
    <name evidence="1" type="ORF">EV132_110218</name>
</gene>
<dbReference type="AlphaFoldDB" id="A0A4R3PZX7"/>
<comment type="caution">
    <text evidence="1">The sequence shown here is derived from an EMBL/GenBank/DDBJ whole genome shotgun (WGS) entry which is preliminary data.</text>
</comment>
<name>A0A4R3PZX7_RHISU</name>
<evidence type="ECO:0000313" key="2">
    <source>
        <dbReference type="Proteomes" id="UP000294576"/>
    </source>
</evidence>
<dbReference type="RefSeq" id="WP_165928228.1">
    <property type="nucleotide sequence ID" value="NZ_SMBH01000010.1"/>
</dbReference>
<evidence type="ECO:0000313" key="1">
    <source>
        <dbReference type="EMBL" id="TCU14141.1"/>
    </source>
</evidence>
<protein>
    <submittedName>
        <fullName evidence="1">Uncharacterized protein</fullName>
    </submittedName>
</protein>